<dbReference type="InterPro" id="IPR002347">
    <property type="entry name" value="SDR_fam"/>
</dbReference>
<organism evidence="2 3">
    <name type="scientific">Nocardia farcinica</name>
    <dbReference type="NCBI Taxonomy" id="37329"/>
    <lineage>
        <taxon>Bacteria</taxon>
        <taxon>Bacillati</taxon>
        <taxon>Actinomycetota</taxon>
        <taxon>Actinomycetes</taxon>
        <taxon>Mycobacteriales</taxon>
        <taxon>Nocardiaceae</taxon>
        <taxon>Nocardia</taxon>
    </lineage>
</organism>
<reference evidence="3" key="1">
    <citation type="submission" date="2015-03" db="EMBL/GenBank/DDBJ databases">
        <authorList>
            <consortium name="Pathogen Informatics"/>
        </authorList>
    </citation>
    <scope>NUCLEOTIDE SEQUENCE [LARGE SCALE GENOMIC DNA]</scope>
    <source>
        <strain evidence="3">NCTC11134</strain>
    </source>
</reference>
<dbReference type="KEGG" id="nfr:ERS450000_02835"/>
<accession>A0A0H5NSG2</accession>
<evidence type="ECO:0000313" key="2">
    <source>
        <dbReference type="EMBL" id="CRY78258.1"/>
    </source>
</evidence>
<protein>
    <submittedName>
        <fullName evidence="2">Enoyl-[acyl-carrier-protein] reductase [NADPH] FabL</fullName>
        <ecNumber evidence="2">1.3.1.10</ecNumber>
    </submittedName>
</protein>
<keyword evidence="2" id="KW-0560">Oxidoreductase</keyword>
<sequence length="306" mass="32264">MKQTDGRVAVVTGASRGAGKGIALALAERGVTVYVTGRTRQEGHSADGLPGTVFRTVEEIAARGGTAVPVVCDHGDDAQVRALFEQVQREQGRLDVLVNNATALPAPPQSPTQGFWERPLAEELKPLEVGLRSHFVAAYYAAPLLVRTGGLIVHTSSPGARTYLPGVHGPVYGAGKAGSDKLAYDMAQELRPHGVAVLSIWMGVLDSEQLNRSGLGAEALIGTVFPGVESPELTGRVIGALATDPDVLTRTGRTYWGSELAAEYGITDVDGSVPPSYREWLGAPSEFTEVAPTYADFVAHRDGGPR</sequence>
<dbReference type="RefSeq" id="WP_060592869.1">
    <property type="nucleotide sequence ID" value="NZ_CP031418.1"/>
</dbReference>
<dbReference type="Gene3D" id="3.40.50.720">
    <property type="entry name" value="NAD(P)-binding Rossmann-like Domain"/>
    <property type="match status" value="1"/>
</dbReference>
<evidence type="ECO:0000256" key="1">
    <source>
        <dbReference type="RuleBase" id="RU000363"/>
    </source>
</evidence>
<dbReference type="GO" id="GO:0141148">
    <property type="term" value="F:enoyl-[acyl-carrier-protein] reductase (NADPH) activity"/>
    <property type="evidence" value="ECO:0007669"/>
    <property type="project" value="UniProtKB-EC"/>
</dbReference>
<dbReference type="SUPFAM" id="SSF51735">
    <property type="entry name" value="NAD(P)-binding Rossmann-fold domains"/>
    <property type="match status" value="1"/>
</dbReference>
<comment type="similarity">
    <text evidence="1">Belongs to the short-chain dehydrogenases/reductases (SDR) family.</text>
</comment>
<dbReference type="AlphaFoldDB" id="A0A0H5NSG2"/>
<dbReference type="Pfam" id="PF00106">
    <property type="entry name" value="adh_short"/>
    <property type="match status" value="1"/>
</dbReference>
<dbReference type="PANTHER" id="PTHR44147">
    <property type="entry name" value="DEHYDROGENASE/REDUCTASE SDR FAMILY MEMBER 1"/>
    <property type="match status" value="1"/>
</dbReference>
<dbReference type="PRINTS" id="PR00080">
    <property type="entry name" value="SDRFAMILY"/>
</dbReference>
<evidence type="ECO:0000313" key="3">
    <source>
        <dbReference type="Proteomes" id="UP000057820"/>
    </source>
</evidence>
<dbReference type="PRINTS" id="PR00081">
    <property type="entry name" value="GDHRDH"/>
</dbReference>
<dbReference type="InterPro" id="IPR036291">
    <property type="entry name" value="NAD(P)-bd_dom_sf"/>
</dbReference>
<gene>
    <name evidence="2" type="primary">fabL_3</name>
    <name evidence="2" type="ORF">ERS450000_02835</name>
</gene>
<dbReference type="EMBL" id="LN868938">
    <property type="protein sequence ID" value="CRY78258.1"/>
    <property type="molecule type" value="Genomic_DNA"/>
</dbReference>
<proteinExistence type="inferred from homology"/>
<name>A0A0H5NSG2_NOCFR</name>
<dbReference type="EC" id="1.3.1.10" evidence="2"/>
<dbReference type="Proteomes" id="UP000057820">
    <property type="component" value="Chromosome 1"/>
</dbReference>
<dbReference type="PANTHER" id="PTHR44147:SF2">
    <property type="entry name" value="DEHYDROGENASE_REDUCTASE SDR FAMILY MEMBER 1"/>
    <property type="match status" value="1"/>
</dbReference>